<dbReference type="Pfam" id="PF01476">
    <property type="entry name" value="LysM"/>
    <property type="match status" value="2"/>
</dbReference>
<evidence type="ECO:0000313" key="2">
    <source>
        <dbReference type="EMBL" id="SHM23620.1"/>
    </source>
</evidence>
<accession>A0A1M7H515</accession>
<dbReference type="InterPro" id="IPR036779">
    <property type="entry name" value="LysM_dom_sf"/>
</dbReference>
<dbReference type="EMBL" id="FRCP01000007">
    <property type="protein sequence ID" value="SHM23620.1"/>
    <property type="molecule type" value="Genomic_DNA"/>
</dbReference>
<sequence length="261" mass="27741">MRNFDFCRGIVHVIKKGDSLYAISRMYNIPLALIMRSNPYVDVYNLQVGDEICVPISNMGGIGNICTGNAPCVPEMPEMSDMPGVNGMPVENGMTGMTGMTGRTGITGTTGMTGMPSRTGMTGMTGTTGMNGMPNRTGMTGMTGTTGMTGMPSRTGMTGMTGTTGMTGMPSRTGMTGMTGTTGMTGIPGTPQQPSIPTAPNNNLITYIIKDAETLKDILDKFDIDLEDFIENNNMSTVLLKPGMTINIPDKRPREEEEINE</sequence>
<dbReference type="PANTHER" id="PTHR24637">
    <property type="entry name" value="COLLAGEN"/>
    <property type="match status" value="1"/>
</dbReference>
<feature type="domain" description="LysM" evidence="1">
    <location>
        <begin position="10"/>
        <end position="54"/>
    </location>
</feature>
<dbReference type="CDD" id="cd00118">
    <property type="entry name" value="LysM"/>
    <property type="match status" value="1"/>
</dbReference>
<evidence type="ECO:0000259" key="1">
    <source>
        <dbReference type="PROSITE" id="PS51782"/>
    </source>
</evidence>
<dbReference type="InterPro" id="IPR008160">
    <property type="entry name" value="Collagen"/>
</dbReference>
<reference evidence="2 3" key="1">
    <citation type="submission" date="2016-11" db="EMBL/GenBank/DDBJ databases">
        <authorList>
            <person name="Jaros S."/>
            <person name="Januszkiewicz K."/>
            <person name="Wedrychowicz H."/>
        </authorList>
    </citation>
    <scope>NUCLEOTIDE SEQUENCE [LARGE SCALE GENOMIC DNA]</scope>
    <source>
        <strain evidence="2 3">DSM 15930</strain>
    </source>
</reference>
<organism evidence="2 3">
    <name type="scientific">Anaerosporobacter mobilis DSM 15930</name>
    <dbReference type="NCBI Taxonomy" id="1120996"/>
    <lineage>
        <taxon>Bacteria</taxon>
        <taxon>Bacillati</taxon>
        <taxon>Bacillota</taxon>
        <taxon>Clostridia</taxon>
        <taxon>Lachnospirales</taxon>
        <taxon>Lachnospiraceae</taxon>
        <taxon>Anaerosporobacter</taxon>
    </lineage>
</organism>
<dbReference type="SUPFAM" id="SSF54106">
    <property type="entry name" value="LysM domain"/>
    <property type="match status" value="2"/>
</dbReference>
<dbReference type="AlphaFoldDB" id="A0A1M7H515"/>
<dbReference type="Pfam" id="PF01391">
    <property type="entry name" value="Collagen"/>
    <property type="match status" value="1"/>
</dbReference>
<dbReference type="Proteomes" id="UP000184038">
    <property type="component" value="Unassembled WGS sequence"/>
</dbReference>
<dbReference type="InterPro" id="IPR018392">
    <property type="entry name" value="LysM"/>
</dbReference>
<evidence type="ECO:0000313" key="3">
    <source>
        <dbReference type="Proteomes" id="UP000184038"/>
    </source>
</evidence>
<dbReference type="PANTHER" id="PTHR24637:SF388">
    <property type="entry name" value="NEMATODE CUTICLE COLLAGEN N-TERMINAL DOMAIN-CONTAINING PROTEIN"/>
    <property type="match status" value="1"/>
</dbReference>
<name>A0A1M7H515_9FIRM</name>
<dbReference type="RefSeq" id="WP_073284823.1">
    <property type="nucleotide sequence ID" value="NZ_FRCP01000007.1"/>
</dbReference>
<dbReference type="PROSITE" id="PS51782">
    <property type="entry name" value="LYSM"/>
    <property type="match status" value="2"/>
</dbReference>
<proteinExistence type="predicted"/>
<dbReference type="SMART" id="SM00257">
    <property type="entry name" value="LysM"/>
    <property type="match status" value="2"/>
</dbReference>
<dbReference type="Gene3D" id="3.10.350.10">
    <property type="entry name" value="LysM domain"/>
    <property type="match status" value="2"/>
</dbReference>
<protein>
    <submittedName>
        <fullName evidence="2">LysM domain-containing protein</fullName>
    </submittedName>
</protein>
<keyword evidence="3" id="KW-1185">Reference proteome</keyword>
<feature type="domain" description="LysM" evidence="1">
    <location>
        <begin position="205"/>
        <end position="248"/>
    </location>
</feature>
<dbReference type="OrthoDB" id="9811296at2"/>
<gene>
    <name evidence="2" type="ORF">SAMN02746066_01295</name>
</gene>